<sequence>MGWVMGLYRMTYISRAVPGLGYNDLRDIMGKSEVNNSHVGLTGLLCFGNSIFLQILEGSRQAISHTYHRILQDPRHHSAEIIAFDPVLQREFVQWSMKLVQIDEDSPEKMRRLYLKYSGEVAFMPETMTPAQCLQFMIDIDPARSGVKV</sequence>
<dbReference type="KEGG" id="glt:GlitD10_1304"/>
<name>A0A1J0ACH7_9CYAN</name>
<feature type="domain" description="BLUF" evidence="1">
    <location>
        <begin position="7"/>
        <end position="98"/>
    </location>
</feature>
<reference evidence="2 3" key="1">
    <citation type="submission" date="2016-10" db="EMBL/GenBank/DDBJ databases">
        <title>Description of Gloeomargarita lithophora gen. nov., sp. nov., a thylakoid-bearing basal-branching cyanobacterium with intracellular carbonates, and proposal for Gloeomargaritales ord. nov.</title>
        <authorList>
            <person name="Moreira D."/>
            <person name="Tavera R."/>
            <person name="Benzerara K."/>
            <person name="Skouri-Panet F."/>
            <person name="Couradeau E."/>
            <person name="Gerard E."/>
            <person name="Loussert C."/>
            <person name="Novelo E."/>
            <person name="Zivanovic Y."/>
            <person name="Lopez-Garcia P."/>
        </authorList>
    </citation>
    <scope>NUCLEOTIDE SEQUENCE [LARGE SCALE GENOMIC DNA]</scope>
    <source>
        <strain evidence="2 3">D10</strain>
    </source>
</reference>
<evidence type="ECO:0000313" key="2">
    <source>
        <dbReference type="EMBL" id="APB33625.1"/>
    </source>
</evidence>
<dbReference type="AlphaFoldDB" id="A0A1J0ACH7"/>
<dbReference type="Gene3D" id="3.30.70.100">
    <property type="match status" value="1"/>
</dbReference>
<dbReference type="SUPFAM" id="SSF54975">
    <property type="entry name" value="Acylphosphatase/BLUF domain-like"/>
    <property type="match status" value="1"/>
</dbReference>
<dbReference type="SMART" id="SM01034">
    <property type="entry name" value="BLUF"/>
    <property type="match status" value="1"/>
</dbReference>
<dbReference type="GO" id="GO:0009882">
    <property type="term" value="F:blue light photoreceptor activity"/>
    <property type="evidence" value="ECO:0007669"/>
    <property type="project" value="InterPro"/>
</dbReference>
<dbReference type="InterPro" id="IPR007024">
    <property type="entry name" value="BLUF_domain"/>
</dbReference>
<gene>
    <name evidence="2" type="ORF">GlitD10_1304</name>
</gene>
<dbReference type="InterPro" id="IPR036046">
    <property type="entry name" value="Acylphosphatase-like_dom_sf"/>
</dbReference>
<dbReference type="Pfam" id="PF04940">
    <property type="entry name" value="BLUF"/>
    <property type="match status" value="1"/>
</dbReference>
<accession>A0A1J0ACH7</accession>
<dbReference type="GO" id="GO:0071949">
    <property type="term" value="F:FAD binding"/>
    <property type="evidence" value="ECO:0007669"/>
    <property type="project" value="InterPro"/>
</dbReference>
<organism evidence="2 3">
    <name type="scientific">Gloeomargarita lithophora Alchichica-D10</name>
    <dbReference type="NCBI Taxonomy" id="1188229"/>
    <lineage>
        <taxon>Bacteria</taxon>
        <taxon>Bacillati</taxon>
        <taxon>Cyanobacteriota</taxon>
        <taxon>Cyanophyceae</taxon>
        <taxon>Gloeomargaritales</taxon>
        <taxon>Gloeomargaritaceae</taxon>
        <taxon>Gloeomargarita</taxon>
    </lineage>
</organism>
<dbReference type="EMBL" id="CP017675">
    <property type="protein sequence ID" value="APB33625.1"/>
    <property type="molecule type" value="Genomic_DNA"/>
</dbReference>
<dbReference type="PROSITE" id="PS50925">
    <property type="entry name" value="BLUF"/>
    <property type="match status" value="1"/>
</dbReference>
<evidence type="ECO:0000313" key="3">
    <source>
        <dbReference type="Proteomes" id="UP000180235"/>
    </source>
</evidence>
<protein>
    <recommendedName>
        <fullName evidence="1">BLUF domain-containing protein</fullName>
    </recommendedName>
</protein>
<keyword evidence="3" id="KW-1185">Reference proteome</keyword>
<dbReference type="Gene3D" id="1.10.287.1540">
    <property type="match status" value="1"/>
</dbReference>
<proteinExistence type="predicted"/>
<evidence type="ECO:0000259" key="1">
    <source>
        <dbReference type="PROSITE" id="PS50925"/>
    </source>
</evidence>
<dbReference type="STRING" id="1188229.GlitD10_1304"/>
<dbReference type="Proteomes" id="UP000180235">
    <property type="component" value="Chromosome"/>
</dbReference>